<reference evidence="2" key="1">
    <citation type="submission" date="2017-09" db="EMBL/GenBank/DDBJ databases">
        <title>Depth-based differentiation of microbial function through sediment-hosted aquifers and enrichment of novel symbionts in the deep terrestrial subsurface.</title>
        <authorList>
            <person name="Probst A.J."/>
            <person name="Ladd B."/>
            <person name="Jarett J.K."/>
            <person name="Geller-Mcgrath D.E."/>
            <person name="Sieber C.M.K."/>
            <person name="Emerson J.B."/>
            <person name="Anantharaman K."/>
            <person name="Thomas B.C."/>
            <person name="Malmstrom R."/>
            <person name="Stieglmeier M."/>
            <person name="Klingl A."/>
            <person name="Woyke T."/>
            <person name="Ryan C.M."/>
            <person name="Banfield J.F."/>
        </authorList>
    </citation>
    <scope>NUCLEOTIDE SEQUENCE [LARGE SCALE GENOMIC DNA]</scope>
</reference>
<dbReference type="Proteomes" id="UP000231453">
    <property type="component" value="Unassembled WGS sequence"/>
</dbReference>
<accession>A0A2M7V965</accession>
<sequence>MIRDIPKEQEVGIPLQIPMEEEGGILPIVEKGEEDEENDRLIIREDGEPVDNPRVIIRKI</sequence>
<proteinExistence type="predicted"/>
<dbReference type="AlphaFoldDB" id="A0A2M7V965"/>
<comment type="caution">
    <text evidence="1">The sequence shown here is derived from an EMBL/GenBank/DDBJ whole genome shotgun (WGS) entry which is preliminary data.</text>
</comment>
<evidence type="ECO:0000313" key="2">
    <source>
        <dbReference type="Proteomes" id="UP000231453"/>
    </source>
</evidence>
<evidence type="ECO:0000313" key="1">
    <source>
        <dbReference type="EMBL" id="PIZ95349.1"/>
    </source>
</evidence>
<name>A0A2M7V965_9BACT</name>
<organism evidence="1 2">
    <name type="scientific">Candidatus Magasanikbacteria bacterium CG_4_10_14_0_2_um_filter_33_14</name>
    <dbReference type="NCBI Taxonomy" id="1974636"/>
    <lineage>
        <taxon>Bacteria</taxon>
        <taxon>Candidatus Magasanikiibacteriota</taxon>
    </lineage>
</organism>
<dbReference type="EMBL" id="PFPL01000056">
    <property type="protein sequence ID" value="PIZ95349.1"/>
    <property type="molecule type" value="Genomic_DNA"/>
</dbReference>
<protein>
    <submittedName>
        <fullName evidence="1">Uncharacterized protein</fullName>
    </submittedName>
</protein>
<gene>
    <name evidence="1" type="ORF">COX80_04660</name>
</gene>